<dbReference type="RefSeq" id="WP_185905320.1">
    <property type="nucleotide sequence ID" value="NZ_JACMSE010000005.1"/>
</dbReference>
<sequence>MKQYDNEISAALEVATRWYESHRNKLGGVNTNVMTSGMAVAELLRNHFPLTAESIKSDKRSQVKGLSGALAKRVLAKYGETRKFTSEGGRTSRGTLEIATSLALALSETLASFSLDKDARNAVADALQAYFVERVQWDYFNKKRLEVVIDPGKPVSAIIADIFDAARARADRPTGAVAQHLVGAKLELRFPNLDVGRDKANTADLQTDRQGDFQLGNTAFHVTMAPAAKLADRARDNIQQGFRPVMLVPETEVAFTRGLFKSEKLDGRVAVQSIESFVGTNIEEMGSFDAASIRAGVARLIRRYNERIGVCESDQSLRIEEPLWMEQFASSTTYEVVKI</sequence>
<reference evidence="1 2" key="1">
    <citation type="submission" date="2020-08" db="EMBL/GenBank/DDBJ databases">
        <authorList>
            <person name="Liu C."/>
            <person name="Sun Q."/>
        </authorList>
    </citation>
    <scope>NUCLEOTIDE SEQUENCE [LARGE SCALE GENOMIC DNA]</scope>
    <source>
        <strain evidence="1 2">N22</strain>
    </source>
</reference>
<dbReference type="Proteomes" id="UP000587396">
    <property type="component" value="Unassembled WGS sequence"/>
</dbReference>
<dbReference type="AlphaFoldDB" id="A0A842JC93"/>
<dbReference type="Pfam" id="PF16280">
    <property type="entry name" value="DUF4928"/>
    <property type="match status" value="1"/>
</dbReference>
<keyword evidence="2" id="KW-1185">Reference proteome</keyword>
<protein>
    <submittedName>
        <fullName evidence="1">DUF4928 family protein</fullName>
    </submittedName>
</protein>
<name>A0A842JC93_9ACTN</name>
<accession>A0A842JC93</accession>
<dbReference type="EMBL" id="JACMSE010000005">
    <property type="protein sequence ID" value="MBC2889513.1"/>
    <property type="molecule type" value="Genomic_DNA"/>
</dbReference>
<proteinExistence type="predicted"/>
<comment type="caution">
    <text evidence="1">The sequence shown here is derived from an EMBL/GenBank/DDBJ whole genome shotgun (WGS) entry which is preliminary data.</text>
</comment>
<evidence type="ECO:0000313" key="1">
    <source>
        <dbReference type="EMBL" id="MBC2889513.1"/>
    </source>
</evidence>
<evidence type="ECO:0000313" key="2">
    <source>
        <dbReference type="Proteomes" id="UP000587396"/>
    </source>
</evidence>
<organism evidence="1 2">
    <name type="scientific">Gordonibacter massiliensis</name>
    <name type="common">ex Traore et al. 2017</name>
    <dbReference type="NCBI Taxonomy" id="1841863"/>
    <lineage>
        <taxon>Bacteria</taxon>
        <taxon>Bacillati</taxon>
        <taxon>Actinomycetota</taxon>
        <taxon>Coriobacteriia</taxon>
        <taxon>Eggerthellales</taxon>
        <taxon>Eggerthellaceae</taxon>
        <taxon>Gordonibacter</taxon>
    </lineage>
</organism>
<dbReference type="InterPro" id="IPR032564">
    <property type="entry name" value="DUF4928"/>
</dbReference>
<gene>
    <name evidence="1" type="ORF">H7313_09165</name>
</gene>